<dbReference type="AlphaFoldDB" id="X1D576"/>
<feature type="non-terminal residue" evidence="2">
    <location>
        <position position="152"/>
    </location>
</feature>
<dbReference type="InterPro" id="IPR016040">
    <property type="entry name" value="NAD(P)-bd_dom"/>
</dbReference>
<accession>X1D576</accession>
<evidence type="ECO:0000259" key="1">
    <source>
        <dbReference type="Pfam" id="PF16363"/>
    </source>
</evidence>
<reference evidence="2" key="1">
    <citation type="journal article" date="2014" name="Front. Microbiol.">
        <title>High frequency of phylogenetically diverse reductive dehalogenase-homologous genes in deep subseafloor sedimentary metagenomes.</title>
        <authorList>
            <person name="Kawai M."/>
            <person name="Futagami T."/>
            <person name="Toyoda A."/>
            <person name="Takaki Y."/>
            <person name="Nishi S."/>
            <person name="Hori S."/>
            <person name="Arai W."/>
            <person name="Tsubouchi T."/>
            <person name="Morono Y."/>
            <person name="Uchiyama I."/>
            <person name="Ito T."/>
            <person name="Fujiyama A."/>
            <person name="Inagaki F."/>
            <person name="Takami H."/>
        </authorList>
    </citation>
    <scope>NUCLEOTIDE SEQUENCE</scope>
    <source>
        <strain evidence="2">Expedition CK06-06</strain>
    </source>
</reference>
<organism evidence="2">
    <name type="scientific">marine sediment metagenome</name>
    <dbReference type="NCBI Taxonomy" id="412755"/>
    <lineage>
        <taxon>unclassified sequences</taxon>
        <taxon>metagenomes</taxon>
        <taxon>ecological metagenomes</taxon>
    </lineage>
</organism>
<name>X1D576_9ZZZZ</name>
<feature type="domain" description="NAD(P)-binding" evidence="1">
    <location>
        <begin position="10"/>
        <end position="143"/>
    </location>
</feature>
<proteinExistence type="predicted"/>
<dbReference type="PANTHER" id="PTHR43000">
    <property type="entry name" value="DTDP-D-GLUCOSE 4,6-DEHYDRATASE-RELATED"/>
    <property type="match status" value="1"/>
</dbReference>
<sequence length="152" mass="16985">MNLTKRNPIKLMLYASSSEIYGTAQYIPMDEKHPFNPQSPYAAGKASSDLLCGSYAEIYKVPVVRLRQFNTYGPRQKLLGYSAVIPKFINQVLSGRSPTIYGSGEQTKDFHYIDDLINAYVLILENWNELDLIGQAINFGTGIETSINQLAA</sequence>
<dbReference type="SUPFAM" id="SSF51735">
    <property type="entry name" value="NAD(P)-binding Rossmann-fold domains"/>
    <property type="match status" value="1"/>
</dbReference>
<dbReference type="InterPro" id="IPR036291">
    <property type="entry name" value="NAD(P)-bd_dom_sf"/>
</dbReference>
<evidence type="ECO:0000313" key="2">
    <source>
        <dbReference type="EMBL" id="GAH15901.1"/>
    </source>
</evidence>
<dbReference type="Pfam" id="PF16363">
    <property type="entry name" value="GDP_Man_Dehyd"/>
    <property type="match status" value="1"/>
</dbReference>
<gene>
    <name evidence="2" type="ORF">S01H4_62062</name>
</gene>
<comment type="caution">
    <text evidence="2">The sequence shown here is derived from an EMBL/GenBank/DDBJ whole genome shotgun (WGS) entry which is preliminary data.</text>
</comment>
<protein>
    <recommendedName>
        <fullName evidence="1">NAD(P)-binding domain-containing protein</fullName>
    </recommendedName>
</protein>
<dbReference type="EMBL" id="BART01036941">
    <property type="protein sequence ID" value="GAH15901.1"/>
    <property type="molecule type" value="Genomic_DNA"/>
</dbReference>
<dbReference type="Gene3D" id="3.40.50.720">
    <property type="entry name" value="NAD(P)-binding Rossmann-like Domain"/>
    <property type="match status" value="1"/>
</dbReference>